<dbReference type="PROSITE" id="PS50071">
    <property type="entry name" value="HOMEOBOX_2"/>
    <property type="match status" value="1"/>
</dbReference>
<name>A0A834RB29_SARSC</name>
<feature type="region of interest" description="Disordered" evidence="8">
    <location>
        <begin position="423"/>
        <end position="452"/>
    </location>
</feature>
<dbReference type="Gene3D" id="1.10.10.60">
    <property type="entry name" value="Homeodomain-like"/>
    <property type="match status" value="1"/>
</dbReference>
<feature type="region of interest" description="Disordered" evidence="8">
    <location>
        <begin position="152"/>
        <end position="182"/>
    </location>
</feature>
<dbReference type="CDD" id="cd00086">
    <property type="entry name" value="homeodomain"/>
    <property type="match status" value="1"/>
</dbReference>
<feature type="domain" description="Homeobox" evidence="9">
    <location>
        <begin position="259"/>
        <end position="319"/>
    </location>
</feature>
<feature type="compositionally biased region" description="Basic and acidic residues" evidence="8">
    <location>
        <begin position="774"/>
        <end position="783"/>
    </location>
</feature>
<dbReference type="PANTHER" id="PTHR24329:SF543">
    <property type="entry name" value="FI01017P-RELATED"/>
    <property type="match status" value="1"/>
</dbReference>
<feature type="region of interest" description="Disordered" evidence="8">
    <location>
        <begin position="557"/>
        <end position="577"/>
    </location>
</feature>
<feature type="compositionally biased region" description="Polar residues" evidence="8">
    <location>
        <begin position="423"/>
        <end position="436"/>
    </location>
</feature>
<feature type="compositionally biased region" description="Low complexity" evidence="8">
    <location>
        <begin position="437"/>
        <end position="452"/>
    </location>
</feature>
<feature type="compositionally biased region" description="Low complexity" evidence="8">
    <location>
        <begin position="110"/>
        <end position="131"/>
    </location>
</feature>
<dbReference type="InterPro" id="IPR050649">
    <property type="entry name" value="Paired_Homeobox_TFs"/>
</dbReference>
<evidence type="ECO:0000313" key="12">
    <source>
        <dbReference type="Proteomes" id="UP000070412"/>
    </source>
</evidence>
<evidence type="ECO:0000313" key="10">
    <source>
        <dbReference type="EMBL" id="KAF7490643.1"/>
    </source>
</evidence>
<feature type="compositionally biased region" description="Low complexity" evidence="8">
    <location>
        <begin position="703"/>
        <end position="737"/>
    </location>
</feature>
<protein>
    <submittedName>
        <fullName evidence="10">Homeobox protein aristaless</fullName>
    </submittedName>
</protein>
<feature type="region of interest" description="Disordered" evidence="8">
    <location>
        <begin position="765"/>
        <end position="823"/>
    </location>
</feature>
<reference evidence="11" key="3">
    <citation type="submission" date="2022-06" db="UniProtKB">
        <authorList>
            <consortium name="EnsemblMetazoa"/>
        </authorList>
    </citation>
    <scope>IDENTIFICATION</scope>
</reference>
<evidence type="ECO:0000256" key="1">
    <source>
        <dbReference type="ARBA" id="ARBA00004123"/>
    </source>
</evidence>
<sequence>MIEEKESTLNKTSLSKIFDLEQTNTIEFETKSQLMGMGVLPIQDFVNSGLDHHPHQQHHHLKQLQQQHQQLVEKLAMINPQHFPFNKRNPLLLGANDSFQISSFTHHHSSSNNSNNLNNNNNNSFNDINNSQKSLINNHSLLTKKMTINVDDQISGRGNGNRGGNEAEVEEIDDMVDEDDGIEDDLISIKVDEEDKDIYDEDNPHHHHHPRQHQPNSDHHTSLHHPNYHHPTISTRHLYDPNMHRHHPHHHHPDDFPKRKQRRYRTTFTSFQLEELERAFSRTHYPDVFTREELAMRVDLTEARVQVWFQNRRAKWRKQEKTTTSSTTPTTVITNTTGSSPSCGGNGGTSGLSLPSNSGIGALNPSLSPPSASVSHHLQSSYSGGGVHGGYGSSPSTIRGISSPLLHHINSINNHYDGGGRSAANNFSLSSGAHQQTPSSIPESTNSSSVSSNAVSNANQFFGSHAAAAAAAALSAAYRKQAAAAAAAAAASVVNLPPTSVSAASSFLEHSIKSMTNYANNPLLASSSPSTPFGLSSAFPFRELSVAYPHLFQPSTLSSSNNSTPTTQSPSPASSFSSNPFFNPYATNSFQSLLAQLSTAQHLQQQQQKNKLLFEDQNAKIPSHLAFSTFEQAMQNSAFNNLFNHPDLLIGGGGGSLATNLGTPPPHSTSLSTTAPTSSSSSCSIVNIDNELSSRKSSPPPSSTVSESFTTSTKINTKSSNISEKSSASSSMINDNNNGDDDGDGEDNNHRSDHMEISKNFTKNILNSNSTSSKSDDNDNHNGHEHRRSVGGMGPKKLNSTNSSCTSASNTGTNNSINSKTKC</sequence>
<dbReference type="Proteomes" id="UP000070412">
    <property type="component" value="Unassembled WGS sequence"/>
</dbReference>
<dbReference type="InterPro" id="IPR009057">
    <property type="entry name" value="Homeodomain-like_sf"/>
</dbReference>
<proteinExistence type="predicted"/>
<dbReference type="PROSITE" id="PS00027">
    <property type="entry name" value="HOMEOBOX_1"/>
    <property type="match status" value="1"/>
</dbReference>
<feature type="compositionally biased region" description="Low complexity" evidence="8">
    <location>
        <begin position="668"/>
        <end position="684"/>
    </location>
</feature>
<feature type="DNA-binding region" description="Homeobox" evidence="6">
    <location>
        <begin position="261"/>
        <end position="320"/>
    </location>
</feature>
<dbReference type="GO" id="GO:0000977">
    <property type="term" value="F:RNA polymerase II transcription regulatory region sequence-specific DNA binding"/>
    <property type="evidence" value="ECO:0007669"/>
    <property type="project" value="TreeGrafter"/>
</dbReference>
<comment type="subcellular location">
    <subcellularLocation>
        <location evidence="1 6 7">Nucleus</location>
    </subcellularLocation>
</comment>
<dbReference type="InterPro" id="IPR001356">
    <property type="entry name" value="HD"/>
</dbReference>
<dbReference type="PANTHER" id="PTHR24329">
    <property type="entry name" value="HOMEOBOX PROTEIN ARISTALESS"/>
    <property type="match status" value="1"/>
</dbReference>
<evidence type="ECO:0000256" key="8">
    <source>
        <dbReference type="SAM" id="MobiDB-lite"/>
    </source>
</evidence>
<evidence type="ECO:0000256" key="5">
    <source>
        <dbReference type="ARBA" id="ARBA00023242"/>
    </source>
</evidence>
<dbReference type="FunFam" id="1.10.10.60:FF:000102">
    <property type="entry name" value="Aristaless related homeobox"/>
    <property type="match status" value="1"/>
</dbReference>
<dbReference type="Pfam" id="PF00046">
    <property type="entry name" value="Homeodomain"/>
    <property type="match status" value="1"/>
</dbReference>
<feature type="compositionally biased region" description="Low complexity" evidence="8">
    <location>
        <begin position="362"/>
        <end position="382"/>
    </location>
</feature>
<reference evidence="10" key="2">
    <citation type="submission" date="2020-01" db="EMBL/GenBank/DDBJ databases">
        <authorList>
            <person name="Korhonen P.K.K."/>
            <person name="Guangxu M.G."/>
            <person name="Wang T.W."/>
            <person name="Stroehlein A.J.S."/>
            <person name="Young N.D."/>
            <person name="Ang C.-S.A."/>
            <person name="Fernando D.W.F."/>
            <person name="Lu H.L."/>
            <person name="Taylor S.T."/>
            <person name="Ehtesham M.E.M."/>
            <person name="Najaraj S.H.N."/>
            <person name="Harsha G.H.G."/>
            <person name="Madugundu A.M."/>
            <person name="Renuse S.R."/>
            <person name="Holt D.H."/>
            <person name="Pandey A.P."/>
            <person name="Papenfuss A.P."/>
            <person name="Gasser R.B.G."/>
            <person name="Fischer K.F."/>
        </authorList>
    </citation>
    <scope>NUCLEOTIDE SEQUENCE</scope>
    <source>
        <strain evidence="10">SSS_KF_BRIS2020</strain>
    </source>
</reference>
<feature type="compositionally biased region" description="Gly residues" evidence="8">
    <location>
        <begin position="383"/>
        <end position="392"/>
    </location>
</feature>
<reference evidence="12" key="1">
    <citation type="journal article" date="2020" name="PLoS Negl. Trop. Dis.">
        <title>High-quality nuclear genome for Sarcoptes scabiei-A critical resource for a neglected parasite.</title>
        <authorList>
            <person name="Korhonen P.K."/>
            <person name="Gasser R.B."/>
            <person name="Ma G."/>
            <person name="Wang T."/>
            <person name="Stroehlein A.J."/>
            <person name="Young N.D."/>
            <person name="Ang C.S."/>
            <person name="Fernando D.D."/>
            <person name="Lu H.C."/>
            <person name="Taylor S."/>
            <person name="Reynolds S.L."/>
            <person name="Mofiz E."/>
            <person name="Najaraj S.H."/>
            <person name="Gowda H."/>
            <person name="Madugundu A."/>
            <person name="Renuse S."/>
            <person name="Holt D."/>
            <person name="Pandey A."/>
            <person name="Papenfuss A.T."/>
            <person name="Fischer K."/>
        </authorList>
    </citation>
    <scope>NUCLEOTIDE SEQUENCE [LARGE SCALE GENOMIC DNA]</scope>
</reference>
<keyword evidence="4 6" id="KW-0371">Homeobox</keyword>
<gene>
    <name evidence="10" type="ORF">SSS_1392</name>
</gene>
<evidence type="ECO:0000256" key="2">
    <source>
        <dbReference type="ARBA" id="ARBA00022473"/>
    </source>
</evidence>
<keyword evidence="5 6" id="KW-0539">Nucleus</keyword>
<feature type="region of interest" description="Disordered" evidence="8">
    <location>
        <begin position="198"/>
        <end position="261"/>
    </location>
</feature>
<dbReference type="EnsemblMetazoa" id="SSS_1392s_mrna">
    <property type="protein sequence ID" value="KAF7490643.1"/>
    <property type="gene ID" value="SSS_1392"/>
</dbReference>
<dbReference type="GO" id="GO:0000981">
    <property type="term" value="F:DNA-binding transcription factor activity, RNA polymerase II-specific"/>
    <property type="evidence" value="ECO:0007669"/>
    <property type="project" value="InterPro"/>
</dbReference>
<evidence type="ECO:0000259" key="9">
    <source>
        <dbReference type="PROSITE" id="PS50071"/>
    </source>
</evidence>
<dbReference type="OrthoDB" id="6162665at2759"/>
<evidence type="ECO:0000256" key="3">
    <source>
        <dbReference type="ARBA" id="ARBA00023125"/>
    </source>
</evidence>
<organism evidence="10">
    <name type="scientific">Sarcoptes scabiei</name>
    <name type="common">Itch mite</name>
    <name type="synonym">Acarus scabiei</name>
    <dbReference type="NCBI Taxonomy" id="52283"/>
    <lineage>
        <taxon>Eukaryota</taxon>
        <taxon>Metazoa</taxon>
        <taxon>Ecdysozoa</taxon>
        <taxon>Arthropoda</taxon>
        <taxon>Chelicerata</taxon>
        <taxon>Arachnida</taxon>
        <taxon>Acari</taxon>
        <taxon>Acariformes</taxon>
        <taxon>Sarcoptiformes</taxon>
        <taxon>Astigmata</taxon>
        <taxon>Psoroptidia</taxon>
        <taxon>Sarcoptoidea</taxon>
        <taxon>Sarcoptidae</taxon>
        <taxon>Sarcoptinae</taxon>
        <taxon>Sarcoptes</taxon>
    </lineage>
</organism>
<dbReference type="InterPro" id="IPR017970">
    <property type="entry name" value="Homeobox_CS"/>
</dbReference>
<dbReference type="SUPFAM" id="SSF46689">
    <property type="entry name" value="Homeodomain-like"/>
    <property type="match status" value="1"/>
</dbReference>
<feature type="region of interest" description="Disordered" evidence="8">
    <location>
        <begin position="104"/>
        <end position="131"/>
    </location>
</feature>
<feature type="region of interest" description="Disordered" evidence="8">
    <location>
        <begin position="318"/>
        <end position="394"/>
    </location>
</feature>
<evidence type="ECO:0000256" key="7">
    <source>
        <dbReference type="RuleBase" id="RU000682"/>
    </source>
</evidence>
<keyword evidence="12" id="KW-1185">Reference proteome</keyword>
<dbReference type="EMBL" id="WVUK01000062">
    <property type="protein sequence ID" value="KAF7490643.1"/>
    <property type="molecule type" value="Genomic_DNA"/>
</dbReference>
<dbReference type="GO" id="GO:0005634">
    <property type="term" value="C:nucleus"/>
    <property type="evidence" value="ECO:0007669"/>
    <property type="project" value="UniProtKB-SubCell"/>
</dbReference>
<feature type="compositionally biased region" description="Low complexity" evidence="8">
    <location>
        <begin position="322"/>
        <end position="340"/>
    </location>
</feature>
<dbReference type="AlphaFoldDB" id="A0A834RB29"/>
<evidence type="ECO:0000256" key="4">
    <source>
        <dbReference type="ARBA" id="ARBA00023155"/>
    </source>
</evidence>
<feature type="region of interest" description="Disordered" evidence="8">
    <location>
        <begin position="659"/>
        <end position="753"/>
    </location>
</feature>
<feature type="compositionally biased region" description="Acidic residues" evidence="8">
    <location>
        <begin position="167"/>
        <end position="182"/>
    </location>
</feature>
<dbReference type="SMART" id="SM00389">
    <property type="entry name" value="HOX"/>
    <property type="match status" value="1"/>
</dbReference>
<accession>A0A834RB29</accession>
<keyword evidence="2" id="KW-0217">Developmental protein</keyword>
<feature type="compositionally biased region" description="Low complexity" evidence="8">
    <location>
        <begin position="799"/>
        <end position="823"/>
    </location>
</feature>
<evidence type="ECO:0000313" key="11">
    <source>
        <dbReference type="EnsemblMetazoa" id="KAF7490643.1"/>
    </source>
</evidence>
<evidence type="ECO:0000256" key="6">
    <source>
        <dbReference type="PROSITE-ProRule" id="PRU00108"/>
    </source>
</evidence>
<keyword evidence="3 6" id="KW-0238">DNA-binding</keyword>